<keyword evidence="1" id="KW-0472">Membrane</keyword>
<feature type="transmembrane region" description="Helical" evidence="1">
    <location>
        <begin position="101"/>
        <end position="120"/>
    </location>
</feature>
<keyword evidence="3" id="KW-1185">Reference proteome</keyword>
<feature type="transmembrane region" description="Helical" evidence="1">
    <location>
        <begin position="12"/>
        <end position="29"/>
    </location>
</feature>
<protein>
    <recommendedName>
        <fullName evidence="4">Beta-carotene 15,15'-monooxygenase</fullName>
    </recommendedName>
</protein>
<keyword evidence="1" id="KW-1133">Transmembrane helix</keyword>
<keyword evidence="1" id="KW-0812">Transmembrane</keyword>
<feature type="transmembrane region" description="Helical" evidence="1">
    <location>
        <begin position="222"/>
        <end position="241"/>
    </location>
</feature>
<comment type="caution">
    <text evidence="2">The sequence shown here is derived from an EMBL/GenBank/DDBJ whole genome shotgun (WGS) entry which is preliminary data.</text>
</comment>
<organism evidence="2 3">
    <name type="scientific">Fictibacillus barbaricus</name>
    <dbReference type="NCBI Taxonomy" id="182136"/>
    <lineage>
        <taxon>Bacteria</taxon>
        <taxon>Bacillati</taxon>
        <taxon>Bacillota</taxon>
        <taxon>Bacilli</taxon>
        <taxon>Bacillales</taxon>
        <taxon>Fictibacillaceae</taxon>
        <taxon>Fictibacillus</taxon>
    </lineage>
</organism>
<feature type="transmembrane region" description="Helical" evidence="1">
    <location>
        <begin position="194"/>
        <end position="215"/>
    </location>
</feature>
<dbReference type="Proteomes" id="UP001319060">
    <property type="component" value="Unassembled WGS sequence"/>
</dbReference>
<feature type="transmembrane region" description="Helical" evidence="1">
    <location>
        <begin position="68"/>
        <end position="86"/>
    </location>
</feature>
<evidence type="ECO:0000313" key="3">
    <source>
        <dbReference type="Proteomes" id="UP001319060"/>
    </source>
</evidence>
<dbReference type="RefSeq" id="WP_188403805.1">
    <property type="nucleotide sequence ID" value="NZ_BMCE01000002.1"/>
</dbReference>
<gene>
    <name evidence="2" type="ORF">JYA64_04285</name>
</gene>
<dbReference type="EMBL" id="JAFHKS010000042">
    <property type="protein sequence ID" value="MBN3544496.1"/>
    <property type="molecule type" value="Genomic_DNA"/>
</dbReference>
<evidence type="ECO:0000313" key="2">
    <source>
        <dbReference type="EMBL" id="MBN3544496.1"/>
    </source>
</evidence>
<sequence length="356" mass="40938">MNEALMKPIKWIPFLALILLVIGSNVVLYQTPFFQPVPDAVVLGSMIDFLLVIPLLTYYFIFRKRYSWKLTILVALLGYGFASYIIPEFLLNKVSFIPKALLLLEAGFILIELYLLVLVCRKFPQVKRSYNDLPVELPFLIKIKQAAGVHFTKSRMLDAVISEVTMLYYALFSWRKAPMNRGNLFTYHKNTSYVALQLMLIHALLIESIGLHYFFSQINHTVSIFLLVINAYSILFLIGQMQAVKKVPLIVQEESLIINIGFVKGMKLPFSLIKECKLYEGPEQISSSEKKYTFEALVSDFISVKPAIELVLKEPVQSEIIYGFRKKVTRVVIKVDDSDELKREIEKRICSEDELD</sequence>
<feature type="transmembrane region" description="Helical" evidence="1">
    <location>
        <begin position="41"/>
        <end position="61"/>
    </location>
</feature>
<name>A0ABS2ZCZ2_9BACL</name>
<reference evidence="2 3" key="1">
    <citation type="submission" date="2021-01" db="EMBL/GenBank/DDBJ databases">
        <title>Genome Sequencing of Type Strains.</title>
        <authorList>
            <person name="Lemaire J.F."/>
            <person name="Inderbitzin P."/>
            <person name="Collins S.B."/>
            <person name="Wespe N."/>
            <person name="Knight-Connoni V."/>
        </authorList>
    </citation>
    <scope>NUCLEOTIDE SEQUENCE [LARGE SCALE GENOMIC DNA]</scope>
    <source>
        <strain evidence="2 3">DSM 14730</strain>
    </source>
</reference>
<evidence type="ECO:0008006" key="4">
    <source>
        <dbReference type="Google" id="ProtNLM"/>
    </source>
</evidence>
<evidence type="ECO:0000256" key="1">
    <source>
        <dbReference type="SAM" id="Phobius"/>
    </source>
</evidence>
<proteinExistence type="predicted"/>
<feature type="transmembrane region" description="Helical" evidence="1">
    <location>
        <begin position="156"/>
        <end position="174"/>
    </location>
</feature>
<accession>A0ABS2ZCZ2</accession>